<dbReference type="Proteomes" id="UP000663833">
    <property type="component" value="Unassembled WGS sequence"/>
</dbReference>
<evidence type="ECO:0000313" key="4">
    <source>
        <dbReference type="EMBL" id="CAF3331897.1"/>
    </source>
</evidence>
<dbReference type="Proteomes" id="UP000663862">
    <property type="component" value="Unassembled WGS sequence"/>
</dbReference>
<reference evidence="6" key="1">
    <citation type="submission" date="2021-02" db="EMBL/GenBank/DDBJ databases">
        <authorList>
            <person name="Nowell W R."/>
        </authorList>
    </citation>
    <scope>NUCLEOTIDE SEQUENCE</scope>
</reference>
<dbReference type="Proteomes" id="UP000663851">
    <property type="component" value="Unassembled WGS sequence"/>
</dbReference>
<evidence type="ECO:0000313" key="13">
    <source>
        <dbReference type="Proteomes" id="UP000663873"/>
    </source>
</evidence>
<evidence type="ECO:0000313" key="6">
    <source>
        <dbReference type="EMBL" id="CAF3503661.1"/>
    </source>
</evidence>
<dbReference type="EMBL" id="CAJNYT010000078">
    <property type="protein sequence ID" value="CAF3328580.1"/>
    <property type="molecule type" value="Genomic_DNA"/>
</dbReference>
<organism evidence="6 12">
    <name type="scientific">Rotaria socialis</name>
    <dbReference type="NCBI Taxonomy" id="392032"/>
    <lineage>
        <taxon>Eukaryota</taxon>
        <taxon>Metazoa</taxon>
        <taxon>Spiralia</taxon>
        <taxon>Gnathifera</taxon>
        <taxon>Rotifera</taxon>
        <taxon>Eurotatoria</taxon>
        <taxon>Bdelloidea</taxon>
        <taxon>Philodinida</taxon>
        <taxon>Philodinidae</taxon>
        <taxon>Rotaria</taxon>
    </lineage>
</organism>
<dbReference type="AlphaFoldDB" id="A0A818HFK6"/>
<keyword evidence="13" id="KW-1185">Reference proteome</keyword>
<dbReference type="EMBL" id="CAJOBP010006486">
    <property type="protein sequence ID" value="CAF4494002.1"/>
    <property type="molecule type" value="Genomic_DNA"/>
</dbReference>
<evidence type="ECO:0000256" key="1">
    <source>
        <dbReference type="SAM" id="SignalP"/>
    </source>
</evidence>
<dbReference type="Proteomes" id="UP000663865">
    <property type="component" value="Unassembled WGS sequence"/>
</dbReference>
<dbReference type="Proteomes" id="UP000663825">
    <property type="component" value="Unassembled WGS sequence"/>
</dbReference>
<dbReference type="EMBL" id="CAJOBQ010000919">
    <property type="protein sequence ID" value="CAF4434299.1"/>
    <property type="molecule type" value="Genomic_DNA"/>
</dbReference>
<dbReference type="EMBL" id="CAJNYV010000044">
    <property type="protein sequence ID" value="CAF3331897.1"/>
    <property type="molecule type" value="Genomic_DNA"/>
</dbReference>
<evidence type="ECO:0000313" key="8">
    <source>
        <dbReference type="EMBL" id="CAF4434299.1"/>
    </source>
</evidence>
<dbReference type="Proteomes" id="UP000663848">
    <property type="component" value="Unassembled WGS sequence"/>
</dbReference>
<dbReference type="EMBL" id="CAJOBS010004078">
    <property type="protein sequence ID" value="CAF4873447.1"/>
    <property type="molecule type" value="Genomic_DNA"/>
</dbReference>
<dbReference type="Proteomes" id="UP000663872">
    <property type="component" value="Unassembled WGS sequence"/>
</dbReference>
<evidence type="ECO:0000313" key="12">
    <source>
        <dbReference type="Proteomes" id="UP000663833"/>
    </source>
</evidence>
<dbReference type="Proteomes" id="UP000663869">
    <property type="component" value="Unassembled WGS sequence"/>
</dbReference>
<dbReference type="Proteomes" id="UP000663838">
    <property type="component" value="Unassembled WGS sequence"/>
</dbReference>
<feature type="signal peptide" evidence="1">
    <location>
        <begin position="1"/>
        <end position="25"/>
    </location>
</feature>
<accession>A0A818HFK6</accession>
<comment type="caution">
    <text evidence="6">The sequence shown here is derived from an EMBL/GenBank/DDBJ whole genome shotgun (WGS) entry which is preliminary data.</text>
</comment>
<evidence type="ECO:0000313" key="7">
    <source>
        <dbReference type="EMBL" id="CAF4195416.1"/>
    </source>
</evidence>
<sequence>MVSMMNLVQFMISITILFCCQYQAAIISDDNHEMSDSDFNDNRHVVYPSEQDRIYHQLFQRASLRYHPHVLYKKASLKPIIGYNGKLILNDRDDE</sequence>
<evidence type="ECO:0000313" key="11">
    <source>
        <dbReference type="EMBL" id="CAF4896306.1"/>
    </source>
</evidence>
<dbReference type="EMBL" id="CAJOBR010009709">
    <property type="protein sequence ID" value="CAF4896306.1"/>
    <property type="molecule type" value="Genomic_DNA"/>
</dbReference>
<evidence type="ECO:0000313" key="3">
    <source>
        <dbReference type="EMBL" id="CAF3328580.1"/>
    </source>
</evidence>
<dbReference type="EMBL" id="CAJNYU010000720">
    <property type="protein sequence ID" value="CAF3386282.1"/>
    <property type="molecule type" value="Genomic_DNA"/>
</dbReference>
<name>A0A818HFK6_9BILA</name>
<dbReference type="EMBL" id="CAJNXB010000044">
    <property type="protein sequence ID" value="CAF3003341.1"/>
    <property type="molecule type" value="Genomic_DNA"/>
</dbReference>
<dbReference type="Proteomes" id="UP000663873">
    <property type="component" value="Unassembled WGS sequence"/>
</dbReference>
<dbReference type="EMBL" id="CAJNYD010003375">
    <property type="protein sequence ID" value="CAF3503661.1"/>
    <property type="molecule type" value="Genomic_DNA"/>
</dbReference>
<proteinExistence type="predicted"/>
<dbReference type="OrthoDB" id="9993258at2759"/>
<keyword evidence="1" id="KW-0732">Signal</keyword>
<evidence type="ECO:0000313" key="5">
    <source>
        <dbReference type="EMBL" id="CAF3386282.1"/>
    </source>
</evidence>
<dbReference type="EMBL" id="CAJOBO010000334">
    <property type="protein sequence ID" value="CAF4195416.1"/>
    <property type="molecule type" value="Genomic_DNA"/>
</dbReference>
<evidence type="ECO:0000313" key="2">
    <source>
        <dbReference type="EMBL" id="CAF3003341.1"/>
    </source>
</evidence>
<evidence type="ECO:0000313" key="9">
    <source>
        <dbReference type="EMBL" id="CAF4494002.1"/>
    </source>
</evidence>
<evidence type="ECO:0000313" key="10">
    <source>
        <dbReference type="EMBL" id="CAF4873447.1"/>
    </source>
</evidence>
<feature type="chain" id="PRO_5035615804" evidence="1">
    <location>
        <begin position="26"/>
        <end position="95"/>
    </location>
</feature>
<gene>
    <name evidence="5" type="ORF">FME351_LOCUS7727</name>
    <name evidence="3" type="ORF">GRG538_LOCUS3262</name>
    <name evidence="7" type="ORF">HFQ381_LOCUS7120</name>
    <name evidence="4" type="ORF">KIK155_LOCUS1734</name>
    <name evidence="6" type="ORF">LUA448_LOCUS25452</name>
    <name evidence="11" type="ORF">QYT958_LOCUS30478</name>
    <name evidence="2" type="ORF">TIS948_LOCUS1578</name>
    <name evidence="10" type="ORF">TOA249_LOCUS28675</name>
    <name evidence="8" type="ORF">TSG867_LOCUS15610</name>
    <name evidence="9" type="ORF">UJA718_LOCUS25845</name>
</gene>
<protein>
    <submittedName>
        <fullName evidence="6">Uncharacterized protein</fullName>
    </submittedName>
</protein>